<keyword evidence="3" id="KW-1185">Reference proteome</keyword>
<organism evidence="2 3">
    <name type="scientific">Chrysochromulina ericina virus CeV-01B</name>
    <dbReference type="NCBI Taxonomy" id="3070830"/>
    <lineage>
        <taxon>Viruses</taxon>
        <taxon>Varidnaviria</taxon>
        <taxon>Bamfordvirae</taxon>
        <taxon>Nucleocytoviricota</taxon>
        <taxon>Megaviricetes</taxon>
        <taxon>Imitervirales</taxon>
        <taxon>Mesomimiviridae</taxon>
        <taxon>Tethysvirus</taxon>
        <taxon>Tethysvirus raunefjordenense</taxon>
    </lineage>
</organism>
<keyword evidence="1" id="KW-0812">Transmembrane</keyword>
<keyword evidence="1" id="KW-1133">Transmembrane helix</keyword>
<evidence type="ECO:0000313" key="2">
    <source>
        <dbReference type="EMBL" id="ALH23256.1"/>
    </source>
</evidence>
<evidence type="ECO:0000256" key="1">
    <source>
        <dbReference type="SAM" id="Phobius"/>
    </source>
</evidence>
<feature type="transmembrane region" description="Helical" evidence="1">
    <location>
        <begin position="38"/>
        <end position="56"/>
    </location>
</feature>
<keyword evidence="1" id="KW-0472">Membrane</keyword>
<dbReference type="KEGG" id="vg:26049217"/>
<feature type="transmembrane region" description="Helical" evidence="1">
    <location>
        <begin position="7"/>
        <end position="26"/>
    </location>
</feature>
<feature type="transmembrane region" description="Helical" evidence="1">
    <location>
        <begin position="71"/>
        <end position="101"/>
    </location>
</feature>
<protein>
    <submittedName>
        <fullName evidence="2">Uncharacterized protein</fullName>
    </submittedName>
</protein>
<gene>
    <name evidence="2" type="ORF">ceV_350</name>
</gene>
<dbReference type="EMBL" id="KT820662">
    <property type="protein sequence ID" value="ALH23256.1"/>
    <property type="molecule type" value="Genomic_DNA"/>
</dbReference>
<evidence type="ECO:0000313" key="3">
    <source>
        <dbReference type="Proteomes" id="UP000203826"/>
    </source>
</evidence>
<name>A0A0N9QAR2_9VIRU</name>
<accession>A0A0N9QAR2</accession>
<proteinExistence type="predicted"/>
<dbReference type="Proteomes" id="UP000203826">
    <property type="component" value="Segment"/>
</dbReference>
<feature type="transmembrane region" description="Helical" evidence="1">
    <location>
        <begin position="136"/>
        <end position="154"/>
    </location>
</feature>
<reference evidence="2 3" key="1">
    <citation type="journal article" date="2015" name="Genome Announc.">
        <title>The 474-Kilobase-Pair Complete Genome Sequence of CeV-01B, a Virus Infecting Haptolina (Chrysochromulina) ericina (Prymnesiophyceae).</title>
        <authorList>
            <person name="Gallot-Lavallee L."/>
            <person name="Pagarete A."/>
            <person name="Legendre M."/>
            <person name="Santini S."/>
            <person name="Sandaa R.A."/>
            <person name="Himmelbauer H."/>
            <person name="Ogata H."/>
            <person name="Bratbak G."/>
            <person name="Claverie J.M."/>
        </authorList>
    </citation>
    <scope>NUCLEOTIDE SEQUENCE [LARGE SCALE GENOMIC DNA]</scope>
    <source>
        <strain evidence="2">CeV-01B</strain>
    </source>
</reference>
<sequence>MEIRDQLDSLFLVFLAIMGSFSFKLLGCPLQKLLANNLYARHVVYISLILFSTSFVDDKNKNPIIHFRDSFLIYIFIIIFTKMTIPFTIIIFLLLLVLYVIHMYTNYFSYKIEHSSDNDKIIYKNYNKNLDNLNKVLIILIVLITIFGKVKFLLHKKTQYRKKFSVFKYLFGVRYCKYE</sequence>